<organism evidence="1 2">
    <name type="scientific">Dallia pectoralis</name>
    <name type="common">Alaska blackfish</name>
    <dbReference type="NCBI Taxonomy" id="75939"/>
    <lineage>
        <taxon>Eukaryota</taxon>
        <taxon>Metazoa</taxon>
        <taxon>Chordata</taxon>
        <taxon>Craniata</taxon>
        <taxon>Vertebrata</taxon>
        <taxon>Euteleostomi</taxon>
        <taxon>Actinopterygii</taxon>
        <taxon>Neopterygii</taxon>
        <taxon>Teleostei</taxon>
        <taxon>Protacanthopterygii</taxon>
        <taxon>Esociformes</taxon>
        <taxon>Umbridae</taxon>
        <taxon>Dallia</taxon>
    </lineage>
</organism>
<dbReference type="EMBL" id="CM055757">
    <property type="protein sequence ID" value="KAJ7988719.1"/>
    <property type="molecule type" value="Genomic_DNA"/>
</dbReference>
<keyword evidence="2" id="KW-1185">Reference proteome</keyword>
<comment type="caution">
    <text evidence="1">The sequence shown here is derived from an EMBL/GenBank/DDBJ whole genome shotgun (WGS) entry which is preliminary data.</text>
</comment>
<dbReference type="Proteomes" id="UP001157502">
    <property type="component" value="Chromosome 30"/>
</dbReference>
<gene>
    <name evidence="1" type="ORF">DPEC_G00312140</name>
</gene>
<name>A0ACC2FBI4_DALPE</name>
<evidence type="ECO:0000313" key="1">
    <source>
        <dbReference type="EMBL" id="KAJ7988719.1"/>
    </source>
</evidence>
<evidence type="ECO:0000313" key="2">
    <source>
        <dbReference type="Proteomes" id="UP001157502"/>
    </source>
</evidence>
<reference evidence="1" key="1">
    <citation type="submission" date="2021-05" db="EMBL/GenBank/DDBJ databases">
        <authorList>
            <person name="Pan Q."/>
            <person name="Jouanno E."/>
            <person name="Zahm M."/>
            <person name="Klopp C."/>
            <person name="Cabau C."/>
            <person name="Louis A."/>
            <person name="Berthelot C."/>
            <person name="Parey E."/>
            <person name="Roest Crollius H."/>
            <person name="Montfort J."/>
            <person name="Robinson-Rechavi M."/>
            <person name="Bouchez O."/>
            <person name="Lampietro C."/>
            <person name="Lopez Roques C."/>
            <person name="Donnadieu C."/>
            <person name="Postlethwait J."/>
            <person name="Bobe J."/>
            <person name="Dillon D."/>
            <person name="Chandos A."/>
            <person name="von Hippel F."/>
            <person name="Guiguen Y."/>
        </authorList>
    </citation>
    <scope>NUCLEOTIDE SEQUENCE</scope>
    <source>
        <strain evidence="1">YG-Jan2019</strain>
    </source>
</reference>
<proteinExistence type="predicted"/>
<sequence>MSKMQLLGVYLNERLTAAVVEILGAVEKTVSEYQEENSRLRRLIQTTPAIKPGRTDSQQSSLTVFEEEVPSEHQEWSPSLVEEDSELREIKEEREELRTSQEEEQLQELFNTKHTIFTPPCVKRDQHDL</sequence>
<accession>A0ACC2FBI4</accession>
<protein>
    <submittedName>
        <fullName evidence="1">Uncharacterized protein</fullName>
    </submittedName>
</protein>